<proteinExistence type="inferred from homology"/>
<dbReference type="EC" id="3.2.1.21" evidence="3 11"/>
<reference evidence="12 13" key="1">
    <citation type="journal article" date="2018" name="Int. J. Syst. Evol. Microbiol.">
        <title>Glycomyces paridis sp. nov., isolated from the medicinal plant Paris polyphylla.</title>
        <authorList>
            <person name="Fang X.M."/>
            <person name="Bai J.L."/>
            <person name="Su J."/>
            <person name="Zhao L.L."/>
            <person name="Liu H.Y."/>
            <person name="Ma B.P."/>
            <person name="Zhang Y.Q."/>
            <person name="Yu L.Y."/>
        </authorList>
    </citation>
    <scope>NUCLEOTIDE SEQUENCE [LARGE SCALE GENOMIC DNA]</scope>
    <source>
        <strain evidence="12 13">CPCC 204357</strain>
    </source>
</reference>
<evidence type="ECO:0000256" key="11">
    <source>
        <dbReference type="RuleBase" id="RU361175"/>
    </source>
</evidence>
<comment type="caution">
    <text evidence="12">The sequence shown here is derived from an EMBL/GenBank/DDBJ whole genome shotgun (WGS) entry which is preliminary data.</text>
</comment>
<feature type="active site" description="Proton donor" evidence="9">
    <location>
        <position position="174"/>
    </location>
</feature>
<evidence type="ECO:0000313" key="13">
    <source>
        <dbReference type="Proteomes" id="UP000305792"/>
    </source>
</evidence>
<keyword evidence="8" id="KW-0624">Polysaccharide degradation</keyword>
<dbReference type="PANTHER" id="PTHR10353:SF36">
    <property type="entry name" value="LP05116P"/>
    <property type="match status" value="1"/>
</dbReference>
<evidence type="ECO:0000256" key="6">
    <source>
        <dbReference type="ARBA" id="ARBA00023277"/>
    </source>
</evidence>
<name>A0A4S8P3H9_9ACTN</name>
<accession>A0A4S8P3H9</accession>
<dbReference type="GO" id="GO:0005829">
    <property type="term" value="C:cytosol"/>
    <property type="evidence" value="ECO:0007669"/>
    <property type="project" value="TreeGrafter"/>
</dbReference>
<dbReference type="PRINTS" id="PR00131">
    <property type="entry name" value="GLHYDRLASE1"/>
</dbReference>
<dbReference type="AlphaFoldDB" id="A0A4S8P3H9"/>
<comment type="catalytic activity">
    <reaction evidence="1 11">
        <text>Hydrolysis of terminal, non-reducing beta-D-glucosyl residues with release of beta-D-glucose.</text>
        <dbReference type="EC" id="3.2.1.21"/>
    </reaction>
</comment>
<dbReference type="InterPro" id="IPR017853">
    <property type="entry name" value="GH"/>
</dbReference>
<feature type="active site" description="Nucleophile" evidence="9">
    <location>
        <position position="362"/>
    </location>
</feature>
<dbReference type="FunFam" id="3.20.20.80:FF:000004">
    <property type="entry name" value="Beta-glucosidase 6-phospho-beta-glucosidase"/>
    <property type="match status" value="1"/>
</dbReference>
<dbReference type="PANTHER" id="PTHR10353">
    <property type="entry name" value="GLYCOSYL HYDROLASE"/>
    <property type="match status" value="1"/>
</dbReference>
<evidence type="ECO:0000313" key="12">
    <source>
        <dbReference type="EMBL" id="THV23452.1"/>
    </source>
</evidence>
<evidence type="ECO:0000256" key="10">
    <source>
        <dbReference type="PIRSR" id="PIRSR617736-2"/>
    </source>
</evidence>
<dbReference type="GO" id="GO:0008422">
    <property type="term" value="F:beta-glucosidase activity"/>
    <property type="evidence" value="ECO:0007669"/>
    <property type="project" value="UniProtKB-EC"/>
</dbReference>
<evidence type="ECO:0000256" key="5">
    <source>
        <dbReference type="ARBA" id="ARBA00023001"/>
    </source>
</evidence>
<feature type="binding site" evidence="10">
    <location>
        <position position="129"/>
    </location>
    <ligand>
        <name>substrate</name>
    </ligand>
</feature>
<evidence type="ECO:0000256" key="3">
    <source>
        <dbReference type="ARBA" id="ARBA00012744"/>
    </source>
</evidence>
<keyword evidence="13" id="KW-1185">Reference proteome</keyword>
<gene>
    <name evidence="12" type="ORF">E9998_22880</name>
</gene>
<feature type="binding site" evidence="10">
    <location>
        <position position="302"/>
    </location>
    <ligand>
        <name>substrate</name>
    </ligand>
</feature>
<evidence type="ECO:0000256" key="7">
    <source>
        <dbReference type="ARBA" id="ARBA00023295"/>
    </source>
</evidence>
<organism evidence="12 13">
    <name type="scientific">Glycomyces paridis</name>
    <dbReference type="NCBI Taxonomy" id="2126555"/>
    <lineage>
        <taxon>Bacteria</taxon>
        <taxon>Bacillati</taxon>
        <taxon>Actinomycetota</taxon>
        <taxon>Actinomycetes</taxon>
        <taxon>Glycomycetales</taxon>
        <taxon>Glycomycetaceae</taxon>
        <taxon>Glycomyces</taxon>
    </lineage>
</organism>
<dbReference type="Pfam" id="PF00232">
    <property type="entry name" value="Glyco_hydro_1"/>
    <property type="match status" value="1"/>
</dbReference>
<dbReference type="NCBIfam" id="TIGR03356">
    <property type="entry name" value="BGL"/>
    <property type="match status" value="1"/>
</dbReference>
<dbReference type="Proteomes" id="UP000305792">
    <property type="component" value="Unassembled WGS sequence"/>
</dbReference>
<keyword evidence="5" id="KW-0136">Cellulose degradation</keyword>
<dbReference type="Gene3D" id="3.20.20.80">
    <property type="entry name" value="Glycosidases"/>
    <property type="match status" value="1"/>
</dbReference>
<keyword evidence="4 11" id="KW-0378">Hydrolase</keyword>
<evidence type="ECO:0000256" key="8">
    <source>
        <dbReference type="ARBA" id="ARBA00023326"/>
    </source>
</evidence>
<evidence type="ECO:0000256" key="4">
    <source>
        <dbReference type="ARBA" id="ARBA00022801"/>
    </source>
</evidence>
<dbReference type="InterPro" id="IPR017736">
    <property type="entry name" value="Glyco_hydro_1_beta-glucosidase"/>
</dbReference>
<sequence length="455" mass="49588">MSPSEVPVAATTRLPDGFTWGVATSAFQIEGATTEDGRGPSVWDTFTAAPGKIRDGHTADPACDHYHRYPEDVALMKELGVGAYRFSIAWPRVRPTGSGPVNPAGLDFYERLVDALLDAGITPMATLYHWDLPQPLEDRGGWLDRDTAHRFGEYAALAAERLGDRVGHWITLNEPFEHMALGYALGRHAPGHSLFLDALPAAHHQLLGHGLATAALREAGAASVMLTNSYTPAVPFDGGAAHRAAADAYDVLHRRLFTDPVLLGRYPDLTAFGLGGLALPFVKDGDLDLISQPLDGLGVNYYNPTRLTAPEPETLLPFDIAEFDHVPTTDFGWPVIPSGLTRTLLDLTADYGDALPPLWVTENGCSYDVAPAADGTVPDRDRIDYLDAHVRAVADAVDQGADVRGYLVWSLLDNFEWAEGRHQRFGLVHVDDATQDRTPKDSFHWYRALIAGQVR</sequence>
<keyword evidence="7 11" id="KW-0326">Glycosidase</keyword>
<feature type="binding site" evidence="10">
    <location>
        <position position="28"/>
    </location>
    <ligand>
        <name>substrate</name>
    </ligand>
</feature>
<dbReference type="SUPFAM" id="SSF51445">
    <property type="entry name" value="(Trans)glycosidases"/>
    <property type="match status" value="1"/>
</dbReference>
<evidence type="ECO:0000256" key="2">
    <source>
        <dbReference type="ARBA" id="ARBA00010838"/>
    </source>
</evidence>
<feature type="binding site" evidence="10">
    <location>
        <position position="409"/>
    </location>
    <ligand>
        <name>substrate</name>
    </ligand>
</feature>
<dbReference type="InterPro" id="IPR033132">
    <property type="entry name" value="GH_1_N_CS"/>
</dbReference>
<comment type="similarity">
    <text evidence="2 11">Belongs to the glycosyl hydrolase 1 family.</text>
</comment>
<feature type="binding site" evidence="10">
    <location>
        <begin position="416"/>
        <end position="417"/>
    </location>
    <ligand>
        <name>substrate</name>
    </ligand>
</feature>
<dbReference type="InterPro" id="IPR001360">
    <property type="entry name" value="Glyco_hydro_1"/>
</dbReference>
<dbReference type="EMBL" id="STGX01000022">
    <property type="protein sequence ID" value="THV23452.1"/>
    <property type="molecule type" value="Genomic_DNA"/>
</dbReference>
<evidence type="ECO:0000256" key="1">
    <source>
        <dbReference type="ARBA" id="ARBA00000448"/>
    </source>
</evidence>
<keyword evidence="6" id="KW-0119">Carbohydrate metabolism</keyword>
<evidence type="ECO:0000256" key="9">
    <source>
        <dbReference type="PIRSR" id="PIRSR617736-1"/>
    </source>
</evidence>
<protein>
    <recommendedName>
        <fullName evidence="3 11">Beta-glucosidase</fullName>
        <ecNumber evidence="3 11">3.2.1.21</ecNumber>
    </recommendedName>
</protein>
<dbReference type="OrthoDB" id="9765195at2"/>
<dbReference type="PROSITE" id="PS00653">
    <property type="entry name" value="GLYCOSYL_HYDROL_F1_2"/>
    <property type="match status" value="1"/>
</dbReference>
<dbReference type="GO" id="GO:0030245">
    <property type="term" value="P:cellulose catabolic process"/>
    <property type="evidence" value="ECO:0007669"/>
    <property type="project" value="UniProtKB-KW"/>
</dbReference>
<feature type="binding site" evidence="10">
    <location>
        <position position="173"/>
    </location>
    <ligand>
        <name>substrate</name>
    </ligand>
</feature>